<name>A0A5C3EQX1_9BASI</name>
<dbReference type="InterPro" id="IPR014014">
    <property type="entry name" value="RNA_helicase_DEAD_Q_motif"/>
</dbReference>
<dbReference type="InterPro" id="IPR027417">
    <property type="entry name" value="P-loop_NTPase"/>
</dbReference>
<dbReference type="SMART" id="SM00487">
    <property type="entry name" value="DEXDc"/>
    <property type="match status" value="1"/>
</dbReference>
<dbReference type="EC" id="3.6.4.13" evidence="9"/>
<evidence type="ECO:0000256" key="2">
    <source>
        <dbReference type="ARBA" id="ARBA00022552"/>
    </source>
</evidence>
<keyword evidence="2" id="KW-0698">rRNA processing</keyword>
<evidence type="ECO:0000256" key="3">
    <source>
        <dbReference type="ARBA" id="ARBA00022741"/>
    </source>
</evidence>
<dbReference type="SMART" id="SM00490">
    <property type="entry name" value="HELICc"/>
    <property type="match status" value="1"/>
</dbReference>
<dbReference type="GO" id="GO:0003723">
    <property type="term" value="F:RNA binding"/>
    <property type="evidence" value="ECO:0007669"/>
    <property type="project" value="UniProtKB-UniRule"/>
</dbReference>
<evidence type="ECO:0000256" key="10">
    <source>
        <dbReference type="SAM" id="MobiDB-lite"/>
    </source>
</evidence>
<dbReference type="InterPro" id="IPR014001">
    <property type="entry name" value="Helicase_ATP-bd"/>
</dbReference>
<dbReference type="PROSITE" id="PS51192">
    <property type="entry name" value="HELICASE_ATP_BIND_1"/>
    <property type="match status" value="1"/>
</dbReference>
<dbReference type="OrthoDB" id="4310724at2759"/>
<evidence type="ECO:0000313" key="15">
    <source>
        <dbReference type="Proteomes" id="UP000323386"/>
    </source>
</evidence>
<keyword evidence="15" id="KW-1185">Reference proteome</keyword>
<feature type="region of interest" description="Disordered" evidence="10">
    <location>
        <begin position="311"/>
        <end position="343"/>
    </location>
</feature>
<feature type="compositionally biased region" description="Acidic residues" evidence="10">
    <location>
        <begin position="535"/>
        <end position="553"/>
    </location>
</feature>
<evidence type="ECO:0000256" key="1">
    <source>
        <dbReference type="ARBA" id="ARBA00004604"/>
    </source>
</evidence>
<dbReference type="PROSITE" id="PS51195">
    <property type="entry name" value="Q_MOTIF"/>
    <property type="match status" value="1"/>
</dbReference>
<dbReference type="SUPFAM" id="SSF52540">
    <property type="entry name" value="P-loop containing nucleoside triphosphate hydrolases"/>
    <property type="match status" value="1"/>
</dbReference>
<feature type="compositionally biased region" description="Acidic residues" evidence="10">
    <location>
        <begin position="326"/>
        <end position="340"/>
    </location>
</feature>
<keyword evidence="5 9" id="KW-0347">Helicase</keyword>
<feature type="compositionally biased region" description="Basic residues" evidence="10">
    <location>
        <begin position="1"/>
        <end position="14"/>
    </location>
</feature>
<evidence type="ECO:0000259" key="13">
    <source>
        <dbReference type="PROSITE" id="PS51195"/>
    </source>
</evidence>
<feature type="short sequence motif" description="Q motif" evidence="8">
    <location>
        <begin position="282"/>
        <end position="310"/>
    </location>
</feature>
<evidence type="ECO:0000256" key="5">
    <source>
        <dbReference type="ARBA" id="ARBA00022806"/>
    </source>
</evidence>
<evidence type="ECO:0000259" key="11">
    <source>
        <dbReference type="PROSITE" id="PS51192"/>
    </source>
</evidence>
<keyword evidence="7 9" id="KW-0694">RNA-binding</keyword>
<comment type="catalytic activity">
    <reaction evidence="9">
        <text>ATP + H2O = ADP + phosphate + H(+)</text>
        <dbReference type="Rhea" id="RHEA:13065"/>
        <dbReference type="ChEBI" id="CHEBI:15377"/>
        <dbReference type="ChEBI" id="CHEBI:15378"/>
        <dbReference type="ChEBI" id="CHEBI:30616"/>
        <dbReference type="ChEBI" id="CHEBI:43474"/>
        <dbReference type="ChEBI" id="CHEBI:456216"/>
        <dbReference type="EC" id="3.6.4.13"/>
    </reaction>
</comment>
<feature type="compositionally biased region" description="Low complexity" evidence="10">
    <location>
        <begin position="29"/>
        <end position="44"/>
    </location>
</feature>
<evidence type="ECO:0000256" key="8">
    <source>
        <dbReference type="PROSITE-ProRule" id="PRU00552"/>
    </source>
</evidence>
<dbReference type="Pfam" id="PF00271">
    <property type="entry name" value="Helicase_C"/>
    <property type="match status" value="2"/>
</dbReference>
<evidence type="ECO:0000256" key="4">
    <source>
        <dbReference type="ARBA" id="ARBA00022801"/>
    </source>
</evidence>
<keyword evidence="4 9" id="KW-0378">Hydrolase</keyword>
<dbReference type="GO" id="GO:0005730">
    <property type="term" value="C:nucleolus"/>
    <property type="evidence" value="ECO:0007669"/>
    <property type="project" value="UniProtKB-SubCell"/>
</dbReference>
<evidence type="ECO:0000313" key="14">
    <source>
        <dbReference type="EMBL" id="SPO34598.1"/>
    </source>
</evidence>
<dbReference type="InterPro" id="IPR001650">
    <property type="entry name" value="Helicase_C-like"/>
</dbReference>
<feature type="region of interest" description="Disordered" evidence="10">
    <location>
        <begin position="866"/>
        <end position="891"/>
    </location>
</feature>
<dbReference type="PROSITE" id="PS00039">
    <property type="entry name" value="DEAD_ATP_HELICASE"/>
    <property type="match status" value="1"/>
</dbReference>
<dbReference type="InterPro" id="IPR000629">
    <property type="entry name" value="RNA-helicase_DEAD-box_CS"/>
</dbReference>
<organism evidence="14 15">
    <name type="scientific">Pseudozyma flocculosa</name>
    <dbReference type="NCBI Taxonomy" id="84751"/>
    <lineage>
        <taxon>Eukaryota</taxon>
        <taxon>Fungi</taxon>
        <taxon>Dikarya</taxon>
        <taxon>Basidiomycota</taxon>
        <taxon>Ustilaginomycotina</taxon>
        <taxon>Ustilaginomycetes</taxon>
        <taxon>Ustilaginales</taxon>
        <taxon>Ustilaginaceae</taxon>
        <taxon>Pseudozyma</taxon>
    </lineage>
</organism>
<dbReference type="Proteomes" id="UP000323386">
    <property type="component" value="Unassembled WGS sequence"/>
</dbReference>
<feature type="compositionally biased region" description="Gly residues" evidence="10">
    <location>
        <begin position="878"/>
        <end position="887"/>
    </location>
</feature>
<comment type="function">
    <text evidence="9">RNA helicase.</text>
</comment>
<feature type="compositionally biased region" description="Acidic residues" evidence="10">
    <location>
        <begin position="202"/>
        <end position="248"/>
    </location>
</feature>
<dbReference type="Pfam" id="PF00270">
    <property type="entry name" value="DEAD"/>
    <property type="match status" value="1"/>
</dbReference>
<feature type="region of interest" description="Disordered" evidence="10">
    <location>
        <begin position="123"/>
        <end position="282"/>
    </location>
</feature>
<dbReference type="AlphaFoldDB" id="A0A5C3EQX1"/>
<evidence type="ECO:0000256" key="6">
    <source>
        <dbReference type="ARBA" id="ARBA00022840"/>
    </source>
</evidence>
<evidence type="ECO:0000256" key="7">
    <source>
        <dbReference type="ARBA" id="ARBA00022884"/>
    </source>
</evidence>
<comment type="domain">
    <text evidence="9">The Q motif is unique to and characteristic of the DEAD box family of RNA helicases and controls ATP binding and hydrolysis.</text>
</comment>
<dbReference type="GO" id="GO:0016787">
    <property type="term" value="F:hydrolase activity"/>
    <property type="evidence" value="ECO:0007669"/>
    <property type="project" value="UniProtKB-KW"/>
</dbReference>
<feature type="compositionally biased region" description="Low complexity" evidence="10">
    <location>
        <begin position="190"/>
        <end position="199"/>
    </location>
</feature>
<evidence type="ECO:0000259" key="12">
    <source>
        <dbReference type="PROSITE" id="PS51194"/>
    </source>
</evidence>
<feature type="domain" description="Helicase C-terminal" evidence="12">
    <location>
        <begin position="654"/>
        <end position="825"/>
    </location>
</feature>
<feature type="domain" description="Helicase ATP-binding" evidence="11">
    <location>
        <begin position="341"/>
        <end position="595"/>
    </location>
</feature>
<dbReference type="GO" id="GO:0006364">
    <property type="term" value="P:rRNA processing"/>
    <property type="evidence" value="ECO:0007669"/>
    <property type="project" value="UniProtKB-KW"/>
</dbReference>
<reference evidence="14 15" key="1">
    <citation type="submission" date="2018-03" db="EMBL/GenBank/DDBJ databases">
        <authorList>
            <person name="Guldener U."/>
        </authorList>
    </citation>
    <scope>NUCLEOTIDE SEQUENCE [LARGE SCALE GENOMIC DNA]</scope>
    <source>
        <strain evidence="14 15">DAOM196992</strain>
    </source>
</reference>
<feature type="compositionally biased region" description="Low complexity" evidence="10">
    <location>
        <begin position="989"/>
        <end position="1016"/>
    </location>
</feature>
<dbReference type="GO" id="GO:0005524">
    <property type="term" value="F:ATP binding"/>
    <property type="evidence" value="ECO:0007669"/>
    <property type="project" value="UniProtKB-UniRule"/>
</dbReference>
<dbReference type="Gene3D" id="3.40.50.300">
    <property type="entry name" value="P-loop containing nucleotide triphosphate hydrolases"/>
    <property type="match status" value="2"/>
</dbReference>
<protein>
    <recommendedName>
        <fullName evidence="9">ATP-dependent RNA helicase</fullName>
        <ecNumber evidence="9">3.6.4.13</ecNumber>
    </recommendedName>
</protein>
<comment type="subcellular location">
    <subcellularLocation>
        <location evidence="1">Nucleus</location>
        <location evidence="1">Nucleolus</location>
    </subcellularLocation>
</comment>
<dbReference type="GO" id="GO:0003724">
    <property type="term" value="F:RNA helicase activity"/>
    <property type="evidence" value="ECO:0007669"/>
    <property type="project" value="UniProtKB-EC"/>
</dbReference>
<dbReference type="PROSITE" id="PS51194">
    <property type="entry name" value="HELICASE_CTER"/>
    <property type="match status" value="1"/>
</dbReference>
<feature type="compositionally biased region" description="Low complexity" evidence="10">
    <location>
        <begin position="961"/>
        <end position="977"/>
    </location>
</feature>
<comment type="similarity">
    <text evidence="9">Belongs to the DEAD box helicase family.</text>
</comment>
<dbReference type="EMBL" id="OOIP01000001">
    <property type="protein sequence ID" value="SPO34598.1"/>
    <property type="molecule type" value="Genomic_DNA"/>
</dbReference>
<evidence type="ECO:0000256" key="9">
    <source>
        <dbReference type="RuleBase" id="RU365068"/>
    </source>
</evidence>
<feature type="region of interest" description="Disordered" evidence="10">
    <location>
        <begin position="1"/>
        <end position="47"/>
    </location>
</feature>
<dbReference type="PANTHER" id="PTHR24031">
    <property type="entry name" value="RNA HELICASE"/>
    <property type="match status" value="1"/>
</dbReference>
<gene>
    <name evidence="14" type="ORF">PSFLO_00069</name>
</gene>
<sequence>MAPTKKAPKPKRPVQKNTRNGKPNKSKKAAAASSAATTATASPKKAMRYVPHSSLAWSTVHVPTEAFSGGAGTTDSTFFHGFSFDDDDFMGLQEIEDVDVEFEKTKDGGKTIKFKAAEYSIKGKGGKGKKKALVEEQAEAGEAGQSEDEEDEDLRQAPPAAKQSGKRKRTEAAQDVDDYISPFAAEEDAIAASASEDQAGNQDEEDGEADFDDDDPIDGEEADLTPDEEDEDDVIDEEADEELEDDDLAVAFSKAQSAGLALDGEGDDDEGDDGNFDESLLPGWSALPLHSELKRALYNMKFEKPTEIQARSLPPALGLQGAESDVSSDEEGDSDADDSEVATVGNKKDVVGISQTGSGKTLAYGLPILQWLYHNAPGSVPMPSIADEAQDDDDDDSLPPPLGALIITPTRELALQVATHLSDVIRASCRSSPSDETVSKRKLSQRPHIAVICGGMSEQKQKRMLEGRSRSSGGADIIVATPGRLWEMARLDDRLAGRIKRTRFLVLDEADRMVEVGHFAEMEHILKLVSRDSVEAPEDDAAGSDDGEDDGGDGLEPLTVGVRPSDNMQTFVFSATLSKALQKNLQKRKRISPKDFKKRRGKKANAAEATTLDDLMERIDFRDERPTVVDLTGGQGLPEGLMETKVECLHTDKDLYLYYFLLRYPGRTLVFVNSIDGIRRLQPILANLRINVFPLHSQLQQKQRLKNLDRFRATQLSRAKTAGEKIAAASHDSTNGSLGGSSSVLLATDVAARGLDIPAVDHVVHYQLPRSADSYVHRSGRTARAGGTGVALALIEPKEKKLWSSLCRTLSRRQDTLALPIIYSLLPALKHRLALSRELDQKRHKTSKASHEDSWLRSLASEAELDFHNGDSDSDGETPGGSGGGGGKGRKAKIYSAQVRDLEAQLEVALRQPLKQRGTSRKYITTVDLGGTGKGSLASQLVGDAHHETVLGLDQSSASKDLSALSSRQPSATAAASRKQKKQKKEKATNAAQPRARVPSAVPVASSAVAAAPASAKKPTTSIKQKRRAKEMARQVLKMKRAGKQ</sequence>
<feature type="domain" description="DEAD-box RNA helicase Q" evidence="13">
    <location>
        <begin position="282"/>
        <end position="310"/>
    </location>
</feature>
<keyword evidence="6 9" id="KW-0067">ATP-binding</keyword>
<keyword evidence="3 9" id="KW-0547">Nucleotide-binding</keyword>
<feature type="region of interest" description="Disordered" evidence="10">
    <location>
        <begin position="961"/>
        <end position="1045"/>
    </location>
</feature>
<dbReference type="CDD" id="cd18787">
    <property type="entry name" value="SF2_C_DEAD"/>
    <property type="match status" value="1"/>
</dbReference>
<dbReference type="InterPro" id="IPR011545">
    <property type="entry name" value="DEAD/DEAH_box_helicase_dom"/>
</dbReference>
<feature type="compositionally biased region" description="Acidic residues" evidence="10">
    <location>
        <begin position="264"/>
        <end position="276"/>
    </location>
</feature>
<proteinExistence type="inferred from homology"/>
<feature type="region of interest" description="Disordered" evidence="10">
    <location>
        <begin position="531"/>
        <end position="562"/>
    </location>
</feature>
<accession>A0A5C3EQX1</accession>